<organism evidence="1 2">
    <name type="scientific">Streptomyces netropsis</name>
    <name type="common">Streptoverticillium netropsis</name>
    <dbReference type="NCBI Taxonomy" id="55404"/>
    <lineage>
        <taxon>Bacteria</taxon>
        <taxon>Bacillati</taxon>
        <taxon>Actinomycetota</taxon>
        <taxon>Actinomycetes</taxon>
        <taxon>Kitasatosporales</taxon>
        <taxon>Streptomycetaceae</taxon>
        <taxon>Streptomyces</taxon>
    </lineage>
</organism>
<comment type="caution">
    <text evidence="1">The sequence shown here is derived from an EMBL/GenBank/DDBJ whole genome shotgun (WGS) entry which is preliminary data.</text>
</comment>
<protein>
    <submittedName>
        <fullName evidence="1">Uncharacterized protein</fullName>
    </submittedName>
</protein>
<reference evidence="1 2" key="1">
    <citation type="submission" date="2020-08" db="EMBL/GenBank/DDBJ databases">
        <title>Genomic Encyclopedia of Type Strains, Phase III (KMG-III): the genomes of soil and plant-associated and newly described type strains.</title>
        <authorList>
            <person name="Whitman W."/>
        </authorList>
    </citation>
    <scope>NUCLEOTIDE SEQUENCE [LARGE SCALE GENOMIC DNA]</scope>
    <source>
        <strain evidence="1 2">CECT 3265</strain>
    </source>
</reference>
<evidence type="ECO:0000313" key="1">
    <source>
        <dbReference type="EMBL" id="MBB4890437.1"/>
    </source>
</evidence>
<accession>A0A7W7LIB8</accession>
<gene>
    <name evidence="1" type="ORF">FHS38_006522</name>
</gene>
<evidence type="ECO:0000313" key="2">
    <source>
        <dbReference type="Proteomes" id="UP000556436"/>
    </source>
</evidence>
<proteinExistence type="predicted"/>
<name>A0A7W7LIB8_STRNE</name>
<dbReference type="EMBL" id="JACHJG010000019">
    <property type="protein sequence ID" value="MBB4890437.1"/>
    <property type="molecule type" value="Genomic_DNA"/>
</dbReference>
<dbReference type="Proteomes" id="UP000556436">
    <property type="component" value="Unassembled WGS sequence"/>
</dbReference>
<dbReference type="AlphaFoldDB" id="A0A7W7LIB8"/>
<keyword evidence="2" id="KW-1185">Reference proteome</keyword>
<dbReference type="RefSeq" id="WP_184739628.1">
    <property type="nucleotide sequence ID" value="NZ_BMRW01000017.1"/>
</dbReference>
<sequence length="153" mass="16544">MSDIDFQRCLFAHLSRLLQQEGYGSKWPRDLSLAVGVVQALAGVLSRQEFENVVRAADCAAERMGRGPHPMLPNTLVSHLYDGRQAQFEGIPLPVIALAGHLLGVLHGPLSAAMFEDLLTALSDAVSAVTADERRERVVRTAGYQPRGVLNAG</sequence>